<protein>
    <recommendedName>
        <fullName evidence="3">Heme-binding HmuY-like protein</fullName>
    </recommendedName>
</protein>
<reference evidence="1 2" key="1">
    <citation type="submission" date="2018-08" db="EMBL/GenBank/DDBJ databases">
        <title>Chitinophaga sp. K20C18050901, a novel bacterium isolated from forest soil.</title>
        <authorList>
            <person name="Wang C."/>
        </authorList>
    </citation>
    <scope>NUCLEOTIDE SEQUENCE [LARGE SCALE GENOMIC DNA]</scope>
    <source>
        <strain evidence="1 2">K20C18050901</strain>
    </source>
</reference>
<organism evidence="1 2">
    <name type="scientific">Chitinophaga silvisoli</name>
    <dbReference type="NCBI Taxonomy" id="2291814"/>
    <lineage>
        <taxon>Bacteria</taxon>
        <taxon>Pseudomonadati</taxon>
        <taxon>Bacteroidota</taxon>
        <taxon>Chitinophagia</taxon>
        <taxon>Chitinophagales</taxon>
        <taxon>Chitinophagaceae</taxon>
        <taxon>Chitinophaga</taxon>
    </lineage>
</organism>
<name>A0A3E1P303_9BACT</name>
<dbReference type="CDD" id="cd12105">
    <property type="entry name" value="HmuY"/>
    <property type="match status" value="1"/>
</dbReference>
<proteinExistence type="predicted"/>
<evidence type="ECO:0000313" key="2">
    <source>
        <dbReference type="Proteomes" id="UP000261174"/>
    </source>
</evidence>
<keyword evidence="2" id="KW-1185">Reference proteome</keyword>
<dbReference type="EMBL" id="QTJV01000004">
    <property type="protein sequence ID" value="RFM34545.1"/>
    <property type="molecule type" value="Genomic_DNA"/>
</dbReference>
<dbReference type="InterPro" id="IPR025921">
    <property type="entry name" value="HmuY"/>
</dbReference>
<dbReference type="AlphaFoldDB" id="A0A3E1P303"/>
<evidence type="ECO:0008006" key="3">
    <source>
        <dbReference type="Google" id="ProtNLM"/>
    </source>
</evidence>
<sequence>MYRRKAVFLYFFKTNNEMKLQFKYAFLTLCLSGAMFACKDDKDTAVKPVDEKKDSIVNENVTIKANGVVEINSLPVPTTSTLNYNLFSFTKMGLVGVGEDSINTAAWDLAFRGSGLIMAPNWGGTAPDYWDGVDKFAMNPSDVMVAGYEDTTFDAITTAPAASAFIHTVGMDVSQPVYNTETGELAYFNFPKTTVFVFKLNDGRYVKFQYISIYKGAPEKPTAEIYQKDFGYWTFKYFISAKGSTDLTTK</sequence>
<evidence type="ECO:0000313" key="1">
    <source>
        <dbReference type="EMBL" id="RFM34545.1"/>
    </source>
</evidence>
<gene>
    <name evidence="1" type="ORF">DXN04_14835</name>
</gene>
<accession>A0A3E1P303</accession>
<comment type="caution">
    <text evidence="1">The sequence shown here is derived from an EMBL/GenBank/DDBJ whole genome shotgun (WGS) entry which is preliminary data.</text>
</comment>
<dbReference type="Proteomes" id="UP000261174">
    <property type="component" value="Unassembled WGS sequence"/>
</dbReference>